<dbReference type="HOGENOM" id="CLU_3260725_0_0_1"/>
<gene>
    <name evidence="1" type="ORF">PEX2_100420</name>
</gene>
<dbReference type="EMBL" id="JQFZ01000062">
    <property type="protein sequence ID" value="KGO60777.1"/>
    <property type="molecule type" value="Genomic_DNA"/>
</dbReference>
<dbReference type="GeneID" id="27682732"/>
<accession>A0A0A2JZ89</accession>
<dbReference type="Proteomes" id="UP000030143">
    <property type="component" value="Unassembled WGS sequence"/>
</dbReference>
<dbReference type="OrthoDB" id="4503376at2759"/>
<keyword evidence="2" id="KW-1185">Reference proteome</keyword>
<dbReference type="AlphaFoldDB" id="A0A0A2JZ89"/>
<comment type="caution">
    <text evidence="1">The sequence shown here is derived from an EMBL/GenBank/DDBJ whole genome shotgun (WGS) entry which is preliminary data.</text>
</comment>
<evidence type="ECO:0000313" key="2">
    <source>
        <dbReference type="Proteomes" id="UP000030143"/>
    </source>
</evidence>
<proteinExistence type="predicted"/>
<name>A0A0A2JZ89_PENEN</name>
<protein>
    <submittedName>
        <fullName evidence="1">Uncharacterized protein</fullName>
    </submittedName>
</protein>
<reference evidence="1 2" key="1">
    <citation type="journal article" date="2015" name="Mol. Plant Microbe Interact.">
        <title>Genome, transcriptome, and functional analyses of Penicillium expansum provide new insights into secondary metabolism and pathogenicity.</title>
        <authorList>
            <person name="Ballester A.R."/>
            <person name="Marcet-Houben M."/>
            <person name="Levin E."/>
            <person name="Sela N."/>
            <person name="Selma-Lazaro C."/>
            <person name="Carmona L."/>
            <person name="Wisniewski M."/>
            <person name="Droby S."/>
            <person name="Gonzalez-Candelas L."/>
            <person name="Gabaldon T."/>
        </authorList>
    </citation>
    <scope>NUCLEOTIDE SEQUENCE [LARGE SCALE GENOMIC DNA]</scope>
    <source>
        <strain evidence="1 2">MD-8</strain>
    </source>
</reference>
<organism evidence="1 2">
    <name type="scientific">Penicillium expansum</name>
    <name type="common">Blue mold rot fungus</name>
    <dbReference type="NCBI Taxonomy" id="27334"/>
    <lineage>
        <taxon>Eukaryota</taxon>
        <taxon>Fungi</taxon>
        <taxon>Dikarya</taxon>
        <taxon>Ascomycota</taxon>
        <taxon>Pezizomycotina</taxon>
        <taxon>Eurotiomycetes</taxon>
        <taxon>Eurotiomycetidae</taxon>
        <taxon>Eurotiales</taxon>
        <taxon>Aspergillaceae</taxon>
        <taxon>Penicillium</taxon>
    </lineage>
</organism>
<sequence>MEMTLEGSNSAETFPPWDGVARLHLPVTGNLAIWWDNYYFFFLTSFNTQLHL</sequence>
<evidence type="ECO:0000313" key="1">
    <source>
        <dbReference type="EMBL" id="KGO60777.1"/>
    </source>
</evidence>
<dbReference type="RefSeq" id="XP_016601787.1">
    <property type="nucleotide sequence ID" value="XM_016747312.1"/>
</dbReference>
<dbReference type="VEuPathDB" id="FungiDB:PEXP_005480"/>